<proteinExistence type="inferred from homology"/>
<keyword evidence="5" id="KW-1185">Reference proteome</keyword>
<feature type="domain" description="Big-1" evidence="3">
    <location>
        <begin position="60"/>
        <end position="155"/>
    </location>
</feature>
<comment type="similarity">
    <text evidence="1">Belongs to the intimin/invasin family.</text>
</comment>
<dbReference type="InterPro" id="IPR003344">
    <property type="entry name" value="Big_1_dom"/>
</dbReference>
<keyword evidence="2" id="KW-0732">Signal</keyword>
<evidence type="ECO:0000259" key="3">
    <source>
        <dbReference type="PROSITE" id="PS51127"/>
    </source>
</evidence>
<evidence type="ECO:0000256" key="1">
    <source>
        <dbReference type="ARBA" id="ARBA00010116"/>
    </source>
</evidence>
<dbReference type="PROSITE" id="PS51257">
    <property type="entry name" value="PROKAR_LIPOPROTEIN"/>
    <property type="match status" value="1"/>
</dbReference>
<evidence type="ECO:0000256" key="2">
    <source>
        <dbReference type="SAM" id="SignalP"/>
    </source>
</evidence>
<feature type="signal peptide" evidence="2">
    <location>
        <begin position="1"/>
        <end position="21"/>
    </location>
</feature>
<dbReference type="SUPFAM" id="SSF49373">
    <property type="entry name" value="Invasin/intimin cell-adhesion fragments"/>
    <property type="match status" value="2"/>
</dbReference>
<dbReference type="PROSITE" id="PS51127">
    <property type="entry name" value="BIG1"/>
    <property type="match status" value="1"/>
</dbReference>
<dbReference type="RefSeq" id="WP_179632679.1">
    <property type="nucleotide sequence ID" value="NZ_JACCFH010000001.1"/>
</dbReference>
<feature type="chain" id="PRO_5031459395" description="Big-1 domain-containing protein" evidence="2">
    <location>
        <begin position="22"/>
        <end position="654"/>
    </location>
</feature>
<dbReference type="AlphaFoldDB" id="A0A7Y9QVJ5"/>
<organism evidence="4 5">
    <name type="scientific">Sphaerotilus montanus</name>
    <dbReference type="NCBI Taxonomy" id="522889"/>
    <lineage>
        <taxon>Bacteria</taxon>
        <taxon>Pseudomonadati</taxon>
        <taxon>Pseudomonadota</taxon>
        <taxon>Betaproteobacteria</taxon>
        <taxon>Burkholderiales</taxon>
        <taxon>Sphaerotilaceae</taxon>
        <taxon>Sphaerotilus</taxon>
    </lineage>
</organism>
<comment type="caution">
    <text evidence="4">The sequence shown here is derived from an EMBL/GenBank/DDBJ whole genome shotgun (WGS) entry which is preliminary data.</text>
</comment>
<evidence type="ECO:0000313" key="4">
    <source>
        <dbReference type="EMBL" id="NYG31711.1"/>
    </source>
</evidence>
<accession>A0A7Y9QVJ5</accession>
<reference evidence="4 5" key="1">
    <citation type="submission" date="2020-07" db="EMBL/GenBank/DDBJ databases">
        <title>Genomic Encyclopedia of Archaeal and Bacterial Type Strains, Phase II (KMG-II): from individual species to whole genera.</title>
        <authorList>
            <person name="Goeker M."/>
        </authorList>
    </citation>
    <scope>NUCLEOTIDE SEQUENCE [LARGE SCALE GENOMIC DNA]</scope>
    <source>
        <strain evidence="4 5">DSM 21226</strain>
    </source>
</reference>
<protein>
    <recommendedName>
        <fullName evidence="3">Big-1 domain-containing protein</fullName>
    </recommendedName>
</protein>
<name>A0A7Y9QVJ5_9BURK</name>
<evidence type="ECO:0000313" key="5">
    <source>
        <dbReference type="Proteomes" id="UP000518288"/>
    </source>
</evidence>
<sequence length="654" mass="66479">MNKMIWRVGGLALAAVLSACGGGGSDAGCVSFSGSCTTGASTTTTTTSNTGAVSTSATGSVVLSLSSVTISASTPGTVTAQVRDASGNPLENKLVKFSVSESNIATVSLSAVTDKFGNASATLQPVAGALGAAYVSAAADVSNGVTLETKTVFSVSAVDVALASVSASPTAVSAYGSSVVTVNVKGASSSSPVTVNFSSTCASAGKALLSPASITVTGPTASTTYQDNACAGTDRISVSITGTSERQQVDLAVTAPVIQALEFVTANPAKICLAGSGCAGTSEIQFSLKDQSGKPIANRDVYFHLDNANIATLSAVSNKTLATGVVSVSVSAKSIPSPIRVRASVTLDDGTTLSTYSNVLAVSAGLPTGNAISFSASAYNPDGWRRDGTESDIRVQLNDRFGNPVPDGTVVSFVAEGASVIPASCTTASAVCNVKFVTSESRPADGRVTVVAFAKGEESFNDANGDNLYTAGEKFADLGPVYLDKDEDRQMAPQGEYLTGDELNGKWDALTHVWFKRVFTLSDSSRKPRLFSLNADGVTCSTTPFPSQVLSLTTTGACRLSTQFCMRDANTDADALGGNPVPANATLTLATKAKGGTVAVDASPVTGIWTGPTTHTVTADLDDCTKPLEASGPIDLTVKMPNGQSYKFDIGRLE</sequence>
<dbReference type="Gene3D" id="2.60.40.10">
    <property type="entry name" value="Immunoglobulins"/>
    <property type="match status" value="3"/>
</dbReference>
<dbReference type="Proteomes" id="UP000518288">
    <property type="component" value="Unassembled WGS sequence"/>
</dbReference>
<dbReference type="EMBL" id="JACCFH010000001">
    <property type="protein sequence ID" value="NYG31711.1"/>
    <property type="molecule type" value="Genomic_DNA"/>
</dbReference>
<dbReference type="InterPro" id="IPR008964">
    <property type="entry name" value="Invasin/intimin_cell_adhesion"/>
</dbReference>
<gene>
    <name evidence="4" type="ORF">BDD16_000697</name>
</gene>
<dbReference type="InterPro" id="IPR013783">
    <property type="entry name" value="Ig-like_fold"/>
</dbReference>